<evidence type="ECO:0000256" key="1">
    <source>
        <dbReference type="SAM" id="Phobius"/>
    </source>
</evidence>
<accession>A0A7W4UQ25</accession>
<dbReference type="RefSeq" id="WP_183625665.1">
    <property type="nucleotide sequence ID" value="NZ_JACHWJ010000004.1"/>
</dbReference>
<feature type="transmembrane region" description="Helical" evidence="1">
    <location>
        <begin position="130"/>
        <end position="150"/>
    </location>
</feature>
<organism evidence="3 4">
    <name type="scientific">Pseudoclavibacter helvolus</name>
    <dbReference type="NCBI Taxonomy" id="255205"/>
    <lineage>
        <taxon>Bacteria</taxon>
        <taxon>Bacillati</taxon>
        <taxon>Actinomycetota</taxon>
        <taxon>Actinomycetes</taxon>
        <taxon>Micrococcales</taxon>
        <taxon>Microbacteriaceae</taxon>
        <taxon>Pseudoclavibacter</taxon>
    </lineage>
</organism>
<protein>
    <submittedName>
        <fullName evidence="3">Peptidoglycan/LPS O-acetylase OafA/YrhL</fullName>
    </submittedName>
</protein>
<comment type="caution">
    <text evidence="3">The sequence shown here is derived from an EMBL/GenBank/DDBJ whole genome shotgun (WGS) entry which is preliminary data.</text>
</comment>
<evidence type="ECO:0000313" key="4">
    <source>
        <dbReference type="Proteomes" id="UP000545286"/>
    </source>
</evidence>
<keyword evidence="1" id="KW-1133">Transmembrane helix</keyword>
<feature type="transmembrane region" description="Helical" evidence="1">
    <location>
        <begin position="84"/>
        <end position="103"/>
    </location>
</feature>
<proteinExistence type="predicted"/>
<feature type="transmembrane region" description="Helical" evidence="1">
    <location>
        <begin position="224"/>
        <end position="240"/>
    </location>
</feature>
<dbReference type="GO" id="GO:0000271">
    <property type="term" value="P:polysaccharide biosynthetic process"/>
    <property type="evidence" value="ECO:0007669"/>
    <property type="project" value="TreeGrafter"/>
</dbReference>
<feature type="transmembrane region" description="Helical" evidence="1">
    <location>
        <begin position="246"/>
        <end position="263"/>
    </location>
</feature>
<feature type="transmembrane region" description="Helical" evidence="1">
    <location>
        <begin position="44"/>
        <end position="64"/>
    </location>
</feature>
<keyword evidence="4" id="KW-1185">Reference proteome</keyword>
<dbReference type="InterPro" id="IPR002656">
    <property type="entry name" value="Acyl_transf_3_dom"/>
</dbReference>
<dbReference type="Proteomes" id="UP000545286">
    <property type="component" value="Unassembled WGS sequence"/>
</dbReference>
<gene>
    <name evidence="3" type="ORF">FHX72_002667</name>
</gene>
<dbReference type="EMBL" id="JACHWJ010000004">
    <property type="protein sequence ID" value="MBB2958521.1"/>
    <property type="molecule type" value="Genomic_DNA"/>
</dbReference>
<reference evidence="3 4" key="1">
    <citation type="submission" date="2020-08" db="EMBL/GenBank/DDBJ databases">
        <title>Sequencing the genomes of 1000 actinobacteria strains.</title>
        <authorList>
            <person name="Klenk H.-P."/>
        </authorList>
    </citation>
    <scope>NUCLEOTIDE SEQUENCE [LARGE SCALE GENOMIC DNA]</scope>
    <source>
        <strain evidence="3 4">DSM 20419</strain>
    </source>
</reference>
<dbReference type="PANTHER" id="PTHR23028">
    <property type="entry name" value="ACETYLTRANSFERASE"/>
    <property type="match status" value="1"/>
</dbReference>
<name>A0A7W4UQ25_9MICO</name>
<dbReference type="AlphaFoldDB" id="A0A7W4UQ25"/>
<dbReference type="InterPro" id="IPR050879">
    <property type="entry name" value="Acyltransferase_3"/>
</dbReference>
<keyword evidence="1" id="KW-0812">Transmembrane</keyword>
<keyword evidence="1" id="KW-0472">Membrane</keyword>
<feature type="transmembrane region" description="Helical" evidence="1">
    <location>
        <begin position="162"/>
        <end position="181"/>
    </location>
</feature>
<feature type="transmembrane region" description="Helical" evidence="1">
    <location>
        <begin position="309"/>
        <end position="328"/>
    </location>
</feature>
<feature type="domain" description="Acyltransferase 3" evidence="2">
    <location>
        <begin position="7"/>
        <end position="322"/>
    </location>
</feature>
<feature type="transmembrane region" description="Helical" evidence="1">
    <location>
        <begin position="275"/>
        <end position="297"/>
    </location>
</feature>
<dbReference type="PANTHER" id="PTHR23028:SF131">
    <property type="entry name" value="BLR2367 PROTEIN"/>
    <property type="match status" value="1"/>
</dbReference>
<sequence>MSRRFTELDGLRGLAAVAVIVGHFTTTFTMLYPDAPTASIDFPHGGFGVQLFFIISGFVILMSAERSKRASDFAISRFTRLYPAYWIAVIVSIVVGSLAQVPGTQLTPLELLLNFTMVQRLLLVPDVNGAFWTLAVEMQFYVIVFLILWLTKCHLTDRLLRWLVAAWLVFAGATAGIAEAMAPGVDIGLAPTIVRVMVNVALSEYGPLFCLGMLLFMSRRNQKFEWLAVGAAIVAVLNTFLLHSLLNAVVVAGIVLLFGLVALRKSTRVLRIKPLLWLGKISYSLYILHVVVGYAAIDLLRPFLGRDLAMVGAALIVTLFAWGLHALAEDRMSRSWRRGLARWRDRKLEASR</sequence>
<evidence type="ECO:0000313" key="3">
    <source>
        <dbReference type="EMBL" id="MBB2958521.1"/>
    </source>
</evidence>
<dbReference type="GO" id="GO:0016020">
    <property type="term" value="C:membrane"/>
    <property type="evidence" value="ECO:0007669"/>
    <property type="project" value="TreeGrafter"/>
</dbReference>
<dbReference type="Pfam" id="PF01757">
    <property type="entry name" value="Acyl_transf_3"/>
    <property type="match status" value="1"/>
</dbReference>
<dbReference type="GO" id="GO:0016747">
    <property type="term" value="F:acyltransferase activity, transferring groups other than amino-acyl groups"/>
    <property type="evidence" value="ECO:0007669"/>
    <property type="project" value="InterPro"/>
</dbReference>
<feature type="transmembrane region" description="Helical" evidence="1">
    <location>
        <begin position="193"/>
        <end position="217"/>
    </location>
</feature>
<feature type="transmembrane region" description="Helical" evidence="1">
    <location>
        <begin position="12"/>
        <end position="32"/>
    </location>
</feature>
<evidence type="ECO:0000259" key="2">
    <source>
        <dbReference type="Pfam" id="PF01757"/>
    </source>
</evidence>